<reference evidence="1 2" key="1">
    <citation type="submission" date="2018-10" db="EMBL/GenBank/DDBJ databases">
        <title>A high-quality apple genome assembly.</title>
        <authorList>
            <person name="Hu J."/>
        </authorList>
    </citation>
    <scope>NUCLEOTIDE SEQUENCE [LARGE SCALE GENOMIC DNA]</scope>
    <source>
        <strain evidence="2">cv. HFTH1</strain>
        <tissue evidence="1">Young leaf</tissue>
    </source>
</reference>
<organism evidence="1 2">
    <name type="scientific">Malus domestica</name>
    <name type="common">Apple</name>
    <name type="synonym">Pyrus malus</name>
    <dbReference type="NCBI Taxonomy" id="3750"/>
    <lineage>
        <taxon>Eukaryota</taxon>
        <taxon>Viridiplantae</taxon>
        <taxon>Streptophyta</taxon>
        <taxon>Embryophyta</taxon>
        <taxon>Tracheophyta</taxon>
        <taxon>Spermatophyta</taxon>
        <taxon>Magnoliopsida</taxon>
        <taxon>eudicotyledons</taxon>
        <taxon>Gunneridae</taxon>
        <taxon>Pentapetalae</taxon>
        <taxon>rosids</taxon>
        <taxon>fabids</taxon>
        <taxon>Rosales</taxon>
        <taxon>Rosaceae</taxon>
        <taxon>Amygdaloideae</taxon>
        <taxon>Maleae</taxon>
        <taxon>Malus</taxon>
    </lineage>
</organism>
<dbReference type="Proteomes" id="UP000290289">
    <property type="component" value="Chromosome 11"/>
</dbReference>
<dbReference type="EMBL" id="RDQH01000337">
    <property type="protein sequence ID" value="RXH83931.1"/>
    <property type="molecule type" value="Genomic_DNA"/>
</dbReference>
<accession>A0A498IR44</accession>
<evidence type="ECO:0000313" key="2">
    <source>
        <dbReference type="Proteomes" id="UP000290289"/>
    </source>
</evidence>
<sequence length="61" mass="7439">MRAFYLYFYSLVHWYTYSVYCNVCKCHKAMLRLLIRTKDESLRAYLAEVEKPDDRLATMTF</sequence>
<dbReference type="AlphaFoldDB" id="A0A498IR44"/>
<name>A0A498IR44_MALDO</name>
<proteinExistence type="predicted"/>
<protein>
    <submittedName>
        <fullName evidence="1">Uncharacterized protein</fullName>
    </submittedName>
</protein>
<keyword evidence="2" id="KW-1185">Reference proteome</keyword>
<gene>
    <name evidence="1" type="ORF">DVH24_013176</name>
</gene>
<evidence type="ECO:0000313" key="1">
    <source>
        <dbReference type="EMBL" id="RXH83931.1"/>
    </source>
</evidence>
<comment type="caution">
    <text evidence="1">The sequence shown here is derived from an EMBL/GenBank/DDBJ whole genome shotgun (WGS) entry which is preliminary data.</text>
</comment>